<organism evidence="4 5">
    <name type="scientific">Alteromonas australica</name>
    <dbReference type="NCBI Taxonomy" id="589873"/>
    <lineage>
        <taxon>Bacteria</taxon>
        <taxon>Pseudomonadati</taxon>
        <taxon>Pseudomonadota</taxon>
        <taxon>Gammaproteobacteria</taxon>
        <taxon>Alteromonadales</taxon>
        <taxon>Alteromonadaceae</taxon>
        <taxon>Alteromonas/Salinimonas group</taxon>
        <taxon>Alteromonas</taxon>
    </lineage>
</organism>
<evidence type="ECO:0000259" key="2">
    <source>
        <dbReference type="Pfam" id="PF26107"/>
    </source>
</evidence>
<dbReference type="AlphaFoldDB" id="A0A075P0D2"/>
<name>A0A075P0D2_9ALTE</name>
<evidence type="ECO:0000313" key="5">
    <source>
        <dbReference type="Proteomes" id="UP000056090"/>
    </source>
</evidence>
<dbReference type="KEGG" id="aal:EP13_11685"/>
<dbReference type="InterPro" id="IPR016634">
    <property type="entry name" value="CapW-like"/>
</dbReference>
<dbReference type="PIRSF" id="PIRSF015558">
    <property type="entry name" value="Txn_reg_DeoR_prd"/>
    <property type="match status" value="1"/>
</dbReference>
<gene>
    <name evidence="4" type="ORF">EP13_11685</name>
</gene>
<dbReference type="InterPro" id="IPR059019">
    <property type="entry name" value="WHD_CapW"/>
</dbReference>
<protein>
    <submittedName>
        <fullName evidence="4">Uncharacterized protein</fullName>
    </submittedName>
</protein>
<accession>A0A075P0D2</accession>
<feature type="domain" description="DNA-binding transcriptional repressor CapW C-terminal dimerisation" evidence="2">
    <location>
        <begin position="205"/>
        <end position="273"/>
    </location>
</feature>
<evidence type="ECO:0000259" key="1">
    <source>
        <dbReference type="Pfam" id="PF13280"/>
    </source>
</evidence>
<dbReference type="InterPro" id="IPR026881">
    <property type="entry name" value="WYL_dom"/>
</dbReference>
<reference evidence="4 5" key="1">
    <citation type="submission" date="2014-06" db="EMBL/GenBank/DDBJ databases">
        <title>Genomes of Alteromonas australica, a world apart.</title>
        <authorList>
            <person name="Gonzaga A."/>
            <person name="Lopez-Perez M."/>
            <person name="Rodriguez-Valera F."/>
        </authorList>
    </citation>
    <scope>NUCLEOTIDE SEQUENCE [LARGE SCALE GENOMIC DNA]</scope>
    <source>
        <strain evidence="4 5">H 17</strain>
    </source>
</reference>
<keyword evidence="5" id="KW-1185">Reference proteome</keyword>
<sequence length="294" mass="33594">MLETISFAQRQRLAYIDFCLLFKGAIYRQDLINRFEVGLSAGSRDFSLYKELAPHNLIYDAREKRYFQTEKFEPLFEHDAKRTLVKLANDISDGFDAIGDIEFPVESASSLNVPDIYIVAKIVQAIVNNKSVSVIYTSLSSGSNARELVPHSIVDNGQRWHVRAYDRKSKSFRDFVLSRMSKVTVKTSPHPHEEVSHDTAWQHKISLEIIPHPKNIKHPTAIELDYGMQNGVLSIDVRRAMAGYLLRRWNVDCTKHASLRTGEYQLWLKNHEVLANIDNLAIAPGYIAEQTTYG</sequence>
<evidence type="ECO:0000313" key="4">
    <source>
        <dbReference type="EMBL" id="AIF99291.1"/>
    </source>
</evidence>
<dbReference type="PROSITE" id="PS52050">
    <property type="entry name" value="WYL"/>
    <property type="match status" value="1"/>
</dbReference>
<dbReference type="EMBL" id="CP008849">
    <property type="protein sequence ID" value="AIF99291.1"/>
    <property type="molecule type" value="Genomic_DNA"/>
</dbReference>
<dbReference type="PATRIC" id="fig|589873.4.peg.2661"/>
<dbReference type="OrthoDB" id="6400324at2"/>
<dbReference type="Proteomes" id="UP000056090">
    <property type="component" value="Chromosome"/>
</dbReference>
<dbReference type="Pfam" id="PF26107">
    <property type="entry name" value="BrxR_CTD"/>
    <property type="match status" value="1"/>
</dbReference>
<dbReference type="KEGG" id="aaus:EP12_12365"/>
<dbReference type="RefSeq" id="WP_044057394.1">
    <property type="nucleotide sequence ID" value="NZ_CAJXAX010000001.1"/>
</dbReference>
<dbReference type="Pfam" id="PF13280">
    <property type="entry name" value="WYL"/>
    <property type="match status" value="1"/>
</dbReference>
<evidence type="ECO:0000259" key="3">
    <source>
        <dbReference type="Pfam" id="PF26109"/>
    </source>
</evidence>
<dbReference type="eggNOG" id="COG2378">
    <property type="taxonomic scope" value="Bacteria"/>
</dbReference>
<dbReference type="InterPro" id="IPR059020">
    <property type="entry name" value="CapW_CTD"/>
</dbReference>
<proteinExistence type="predicted"/>
<dbReference type="GeneID" id="78255562"/>
<dbReference type="Pfam" id="PF26109">
    <property type="entry name" value="WHD_BrxR"/>
    <property type="match status" value="1"/>
</dbReference>
<feature type="domain" description="WYL" evidence="1">
    <location>
        <begin position="119"/>
        <end position="185"/>
    </location>
</feature>
<feature type="domain" description="DNA-binding transcriptional repressor CapW winged helix-turn-helix" evidence="3">
    <location>
        <begin position="9"/>
        <end position="79"/>
    </location>
</feature>